<evidence type="ECO:0000313" key="1">
    <source>
        <dbReference type="EMBL" id="ADC90513.1"/>
    </source>
</evidence>
<name>D3R0F8_MAGIU</name>
<keyword evidence="2" id="KW-1185">Reference proteome</keyword>
<evidence type="ECO:0000313" key="2">
    <source>
        <dbReference type="Proteomes" id="UP000008234"/>
    </source>
</evidence>
<accession>D3R0F8</accession>
<protein>
    <submittedName>
        <fullName evidence="1">Uncharacterized protein</fullName>
    </submittedName>
</protein>
<dbReference type="EMBL" id="CP001850">
    <property type="protein sequence ID" value="ADC90513.1"/>
    <property type="molecule type" value="Genomic_DNA"/>
</dbReference>
<organism evidence="1 2">
    <name type="scientific">Mageeibacillus indolicus (strain UPII9-5)</name>
    <name type="common">Clostridiales genomosp. BVAB3 (strain UPII9-5)</name>
    <dbReference type="NCBI Taxonomy" id="699246"/>
    <lineage>
        <taxon>Bacteria</taxon>
        <taxon>Bacillati</taxon>
        <taxon>Bacillota</taxon>
        <taxon>Clostridia</taxon>
        <taxon>Eubacteriales</taxon>
        <taxon>Oscillospiraceae</taxon>
        <taxon>Mageeibacillus</taxon>
    </lineage>
</organism>
<dbReference type="RefSeq" id="WP_012993952.1">
    <property type="nucleotide sequence ID" value="NC_013895.2"/>
</dbReference>
<reference evidence="2" key="1">
    <citation type="submission" date="2009-12" db="EMBL/GenBank/DDBJ databases">
        <title>Sequence of Clostridiales genomosp. BVAB3 str. UPII9-5.</title>
        <authorList>
            <person name="Madupu R."/>
            <person name="Durkin A.S."/>
            <person name="Torralba M."/>
            <person name="Methe B."/>
            <person name="Sutton G.G."/>
            <person name="Strausberg R.L."/>
            <person name="Nelson K.E."/>
        </authorList>
    </citation>
    <scope>NUCLEOTIDE SEQUENCE [LARGE SCALE GENOMIC DNA]</scope>
    <source>
        <strain evidence="2">UPII9-5</strain>
    </source>
</reference>
<sequence length="46" mass="5021">MAIEFTVGGKAYVGFNLQLLYSVSAGNICAHHGYTAAWQPIFRGLF</sequence>
<dbReference type="KEGG" id="clo:HMPREF0868_0327"/>
<dbReference type="HOGENOM" id="CLU_3185524_0_0_9"/>
<dbReference type="AlphaFoldDB" id="D3R0F8"/>
<dbReference type="STRING" id="699246.HMPREF0868_0327"/>
<gene>
    <name evidence="1" type="ordered locus">HMPREF0868_0327</name>
</gene>
<proteinExistence type="predicted"/>
<dbReference type="Proteomes" id="UP000008234">
    <property type="component" value="Chromosome"/>
</dbReference>